<protein>
    <recommendedName>
        <fullName evidence="4">Uracil-DNA glycosylase-like domain-containing protein</fullName>
    </recommendedName>
</protein>
<dbReference type="RefSeq" id="WP_367767830.1">
    <property type="nucleotide sequence ID" value="NZ_JBFNXR010000012.1"/>
</dbReference>
<feature type="region of interest" description="Disordered" evidence="1">
    <location>
        <begin position="32"/>
        <end position="54"/>
    </location>
</feature>
<comment type="caution">
    <text evidence="2">The sequence shown here is derived from an EMBL/GenBank/DDBJ whole genome shotgun (WGS) entry which is preliminary data.</text>
</comment>
<keyword evidence="3" id="KW-1185">Reference proteome</keyword>
<proteinExistence type="predicted"/>
<evidence type="ECO:0000256" key="1">
    <source>
        <dbReference type="SAM" id="MobiDB-lite"/>
    </source>
</evidence>
<organism evidence="2 3">
    <name type="scientific">Novosphingobium rhizovicinum</name>
    <dbReference type="NCBI Taxonomy" id="3228928"/>
    <lineage>
        <taxon>Bacteria</taxon>
        <taxon>Pseudomonadati</taxon>
        <taxon>Pseudomonadota</taxon>
        <taxon>Alphaproteobacteria</taxon>
        <taxon>Sphingomonadales</taxon>
        <taxon>Sphingomonadaceae</taxon>
        <taxon>Novosphingobium</taxon>
    </lineage>
</organism>
<dbReference type="InterPro" id="IPR036895">
    <property type="entry name" value="Uracil-DNA_glycosylase-like_sf"/>
</dbReference>
<dbReference type="SUPFAM" id="SSF52141">
    <property type="entry name" value="Uracil-DNA glycosylase-like"/>
    <property type="match status" value="1"/>
</dbReference>
<reference evidence="2 3" key="1">
    <citation type="submission" date="2024-06" db="EMBL/GenBank/DDBJ databases">
        <title>Novosphingobium rhizovicinus M1R2S20.</title>
        <authorList>
            <person name="Sun J.-Q."/>
        </authorList>
    </citation>
    <scope>NUCLEOTIDE SEQUENCE [LARGE SCALE GENOMIC DNA]</scope>
    <source>
        <strain evidence="2 3">M1R2S20</strain>
    </source>
</reference>
<gene>
    <name evidence="2" type="ORF">ABUH87_00510</name>
</gene>
<name>A0ABV3R6G8_9SPHN</name>
<dbReference type="Proteomes" id="UP001556118">
    <property type="component" value="Unassembled WGS sequence"/>
</dbReference>
<dbReference type="Gene3D" id="3.40.470.10">
    <property type="entry name" value="Uracil-DNA glycosylase-like domain"/>
    <property type="match status" value="1"/>
</dbReference>
<evidence type="ECO:0000313" key="2">
    <source>
        <dbReference type="EMBL" id="MEW9853676.1"/>
    </source>
</evidence>
<evidence type="ECO:0000313" key="3">
    <source>
        <dbReference type="Proteomes" id="UP001556118"/>
    </source>
</evidence>
<accession>A0ABV3R6G8</accession>
<sequence>MGIGTNPDYDQAFAAALDWWRQAGVDCAFEDAPRSWLPDPQEPESASGKKPARARRIEVIEQPDTPAPLILPQDLESFHAWWMTTSELDPGSVSSRVAPRGDANPALMILAATPEDCDRERLLSGPEGGIIDAFLQAAQVPENDVYRASVLPCHSPGADWSPEANRVAAEALARHIALVRPQRILVLGFIILPLLGHDSPQVPAVSLDFKHEGASTPMLALRRIPAAASRPRWKAALWQAWLEWTSCASPDHTG</sequence>
<evidence type="ECO:0008006" key="4">
    <source>
        <dbReference type="Google" id="ProtNLM"/>
    </source>
</evidence>
<dbReference type="EMBL" id="JBFNXR010000012">
    <property type="protein sequence ID" value="MEW9853676.1"/>
    <property type="molecule type" value="Genomic_DNA"/>
</dbReference>